<dbReference type="GeneID" id="39592190"/>
<dbReference type="RefSeq" id="XP_028476886.1">
    <property type="nucleotide sequence ID" value="XM_028622993.1"/>
</dbReference>
<gene>
    <name evidence="2" type="ORF">EHS24_007647</name>
</gene>
<dbReference type="Proteomes" id="UP000279236">
    <property type="component" value="Unassembled WGS sequence"/>
</dbReference>
<reference evidence="2 3" key="1">
    <citation type="submission" date="2018-11" db="EMBL/GenBank/DDBJ databases">
        <title>Genome sequence of Apiotrichum porosum DSM 27194.</title>
        <authorList>
            <person name="Aliyu H."/>
            <person name="Gorte O."/>
            <person name="Ochsenreither K."/>
        </authorList>
    </citation>
    <scope>NUCLEOTIDE SEQUENCE [LARGE SCALE GENOMIC DNA]</scope>
    <source>
        <strain evidence="2 3">DSM 27194</strain>
    </source>
</reference>
<evidence type="ECO:0000256" key="1">
    <source>
        <dbReference type="SAM" id="SignalP"/>
    </source>
</evidence>
<proteinExistence type="predicted"/>
<organism evidence="2 3">
    <name type="scientific">Apiotrichum porosum</name>
    <dbReference type="NCBI Taxonomy" id="105984"/>
    <lineage>
        <taxon>Eukaryota</taxon>
        <taxon>Fungi</taxon>
        <taxon>Dikarya</taxon>
        <taxon>Basidiomycota</taxon>
        <taxon>Agaricomycotina</taxon>
        <taxon>Tremellomycetes</taxon>
        <taxon>Trichosporonales</taxon>
        <taxon>Trichosporonaceae</taxon>
        <taxon>Apiotrichum</taxon>
    </lineage>
</organism>
<protein>
    <submittedName>
        <fullName evidence="2">Uncharacterized protein</fullName>
    </submittedName>
</protein>
<accession>A0A427XUX5</accession>
<feature type="signal peptide" evidence="1">
    <location>
        <begin position="1"/>
        <end position="18"/>
    </location>
</feature>
<feature type="chain" id="PRO_5019156773" evidence="1">
    <location>
        <begin position="19"/>
        <end position="259"/>
    </location>
</feature>
<name>A0A427XUX5_9TREE</name>
<evidence type="ECO:0000313" key="2">
    <source>
        <dbReference type="EMBL" id="RSH82654.1"/>
    </source>
</evidence>
<dbReference type="EMBL" id="RSCE01000005">
    <property type="protein sequence ID" value="RSH82654.1"/>
    <property type="molecule type" value="Genomic_DNA"/>
</dbReference>
<keyword evidence="3" id="KW-1185">Reference proteome</keyword>
<comment type="caution">
    <text evidence="2">The sequence shown here is derived from an EMBL/GenBank/DDBJ whole genome shotgun (WGS) entry which is preliminary data.</text>
</comment>
<dbReference type="AlphaFoldDB" id="A0A427XUX5"/>
<evidence type="ECO:0000313" key="3">
    <source>
        <dbReference type="Proteomes" id="UP000279236"/>
    </source>
</evidence>
<keyword evidence="1" id="KW-0732">Signal</keyword>
<sequence length="259" mass="27093">MKLTTVAAAAALPALALAAPAPIPVSQDVTPVHEGRTLLLLAVGALLFDGLKEGSQCKFGNYQGYYAGKCANVPVFTHSSGSLCPVRIGLSTGSGLAIQKGWNAGLAKGCSWGSGSAGWKRDEEESGLEARGDATHMEEERTGLLLGLLGLLGSHSSQKIPVQYGSGGHGWNGFNSGVYVHNSGYLNCNGAKKNYQVTVEGHGYKYAGCDSKGVQYWDCGDGYARPLQPCEGESIGGSWSNGHLQCPQGWTGRSINELD</sequence>